<dbReference type="Pfam" id="PF04196">
    <property type="entry name" value="Bunya_RdRp"/>
    <property type="match status" value="1"/>
</dbReference>
<evidence type="ECO:0000256" key="14">
    <source>
        <dbReference type="ARBA" id="ARBA00023184"/>
    </source>
</evidence>
<dbReference type="GO" id="GO:0003968">
    <property type="term" value="F:RNA-directed RNA polymerase activity"/>
    <property type="evidence" value="ECO:0007669"/>
    <property type="project" value="UniProtKB-KW"/>
</dbReference>
<evidence type="ECO:0000256" key="6">
    <source>
        <dbReference type="ARBA" id="ARBA00012494"/>
    </source>
</evidence>
<keyword evidence="22" id="KW-0548">Nucleotidyltransferase</keyword>
<sequence length="3117" mass="362971">MFMLMFSDSCEISEVSENDMPHFRGNHIKLSDLMKEIGLQTDILSACILFSKSFLEPFRLVISDGDKKTSYQTIGLPPSNFFYFDEEKLYFDERLKISRFDWRKPIKKEKEESRIVPPHCNIIVNSENILGSYENMSTCLCETYSLNVTPFELVYILRSNLINSPSLLQEFMSYLGFSICLHFDGIGDSKNADCHISVEKNKWIVSSSSFISICRTRGFPYDESCSSEYPFSNEEPSSYIHDLQLPKDCIENNYEEMMLEIKLFFIPKWLINKLSIICRELSNTRKSLRLIYPNEDGIESYIDIGCQPDRLELKIDCRSHNIKIRSTGKDFPSNLSLNLHKYNIIDPQRFIHFLRKEIAQNQQKRYLKPREMNKITLQEVCTLYDWKLEDLIYMYSNYKIEALRPLREVPRTRIMINTDSKIMELCQILDNIFKVDMFGPFFDRALGITTWKRYHNPIETLNEVKILTGISFSLVKMDFNKIIFFREGNEKHMIQMLNSGKYKYIGDPVINRNFTPIKERVYEVVEQLKPTGESATMSVTKDDLASFIEDQMDFDDPNPLVLAFYLHKERKEDVTVLLDNNYSLATQCIESDSVYKILSLRSKGRNKETTILIHAPTRKSFIVRRFTGVNPDLGRKVEPIALSFTEEFPSLEKAMKYTRDELKREEEEKLLAHSRSVQISDKMAITITNPFVPISQQKPVEIKSTPIPELPLYRIEQMGDKIQVVFDSNPQLNFSCDSIDASSIVHDFTFAQISRKTDVSFKEANLSLGDSSDFKTPDLIMDIPTNPNEKRKILVMEFTTLRSYNTETLRKSYDAKIIKYHDDLVKRHAKNLFDFCSYIVIAIGPSCIILNDRILAKDKNFIDELYFRFHLAISIVHTFERMNLIHEEEQELSRQEKFVKTIFRSIPTSVSKNFNISDRCLHNIIRDCSDEDVQITNKLLSDLWLKSSDQAVTQLTMDNSSEYHSSIIEKIREYEEWMRTNSGTRTDMKAPIQYPFIIPDPISLEEEFERIKDFRVGYSFKEDDVSMMQNMWNSAILSLDNAAVEKYNLDERELAHMCPKEQKQYIEANKQLKMTRNRVIVRPSESMKLYNAKLGVEGKRSIKMSEDQVLDYRKIKKIPFHYDTKINDIESFLELDCLNFDPFTPYYELDDRSEGIDVLLASAMEIHGEKTMIEKYRAQTNKYMMSKAGTYLRFISDLATELSISLNQFCKRDEFIIKRLKYFESYLLVKPSRKGAVIFFSILIPKGDSLVSLMGAKSNTVFKTMHDIGKYYITEWVSSNISKLNNLVRAESMGYALSIYWSEFYGHFSLEGKSENQSIVRMFWLSILLLLEDKHRTEEAITMTRFIVMEACVSLPYRPHPEKMLPKLKTLIRSRLQLKIMKDALHLIKYYSRHSIKPESINKSARLHVWKGFVNPFIKENGSLAKLETQDQAISLMYLGYLKNKDEQPEANSEGELIDKILCREDQLPTEKTFLGEQNPLPDKVRPHEFNVSLIKAAVNRELLTIGNKIGTNQISEIKTHITNRIVRNLCYKTIDELATLKASSEFNPNYYHWRPSELIKAEDNLNENPLYKKAKDTKLVKNLKNIIGKEKMIIDEKQDEGEDVDEFYYISDDKYYRSKAIEKIMKILNDSKREDENKHLVVHFIKDMLNLIEENGNCLHICIFKKNQHGGLREIYVLDMQSRILQFIIEDMSKTILYENFPSEIMTHPKNKFLIPESHYLESYQLYEKNFEVISASDDAEKWNQLHYVVKFMVLLCSYVDFTLHGSIIQILKLWLNKKIMLPMGLLKDFQKVGKNYDEGLVKRAYMAYNGKSSEKWLQEGCSYLQTESGMMQGILHFTSSLFHATILSYITEYTKFMLSSISQKPIIVSYMVSSDDSSMMISVPKNSQEPEDSILVKDLMVMTAFKFKTLVGNQVSILTSIKSTRFTKHLVEFNSEYMFGADNHRPTFRWVNAAFMISEQETLIGRQEEMSNLCSNVLEGGGSIHLAYGVQLSQSLLHYRLLGSSVSDLWLTFVLTVYNMPDPSSGFFLLDPIVSCGMLGLQYNLWKATISTKLGIKFKMMLLQESQNADREDIRLDTVSLSSISRTSFLRFGKTKKWESIMEKLNIPKDWIKRIDENPEILYRSPRSIEECKLKIATKLMNPGVIASLSKGNILSRILASSVYILSRPVLTTTSAYYKKLVGISSKDSKCQICLIRDAIASKNEVTTACAIQPGPYNDLQSSLAHLETVGDLTEYYCASSFISNNLCLRVEFEKELKQLGYEKDEIITAPMMARLIKIMVNWTQVNSILVELPALLNKESEKEKCRVFEFKSDFNNSEIVTGYSMTLDNAYLPIFFKKNDNRVYGFKTPRVTKVMTKGLIHQHITLNDADMDILFPFRKNYLSHLSSLSGIQIKSYVKRHNMRRKIRADIRITTDSPFSGGHIEKVLRFKWFNMPMKYPHKQIEDDFKHYCTLFDWLRDTQQETLKASKFTSSIQLQNFISRLDKKPRTIHMVGVVGWKKHGYLDIIPVIRNNFSNGLIFTNISNFQKRTEHGILNAYTHVIGSIIESPLIEDRKIQLIAKCLNTGPEVKFNQMGESVSVKLSLIQRIAMNLDKEYNTPSESEKIMLLTELDRKKIKIFLECDYTETITIRNDEGELEIFQPLLDEQSKNNHITSYEDAWIEEVFYEPIDRLIKEIENESENFKNGMISYMLKNNPNSTYNDLVLIIEKEREKTQSVIDLLMKNRFGIIGQVDGDRWIGSFSMTDVEIKFLKKDNEMTIETITLSNNVNTETFGRDLREWLENHSYALNFKLYTLVGQRIQSCVKGKIGEERIYNRPDYIIKTDLSVSHFNITSTQFTLVPIFVNKSLSSNICDGKLTLSLNKNSDLIVCRSTISSSRYVNIIFKMNFSKFVIRSENKELSQLKTFSSGLDPWLRDWINYVPSTNFTWQITQNLDNPQILNKYYIDESKLELYIKSFWTKFQSRHPTPQDIKHATPYEIANVKEITVKMSSYADLLSNFRGYNHLFNKRDILDRADSKEEEVYEVIENIYFDEQILDFIEYKTKRIFYNPIMEHSFSEMKSQMNMTFSRNSIFYVPSSTTPYLKLMKMTCLIPNDIIIKNNNDLYLDNRDEDLY</sequence>
<dbReference type="RefSeq" id="YP_009305136.1">
    <property type="nucleotide sequence ID" value="NC_031313.1"/>
</dbReference>
<evidence type="ECO:0000256" key="19">
    <source>
        <dbReference type="ARBA" id="ARBA00034123"/>
    </source>
</evidence>
<evidence type="ECO:0000256" key="12">
    <source>
        <dbReference type="ARBA" id="ARBA00022842"/>
    </source>
</evidence>
<dbReference type="InterPro" id="IPR007099">
    <property type="entry name" value="RNA-dir_pol_NSvirus"/>
</dbReference>
<evidence type="ECO:0000256" key="8">
    <source>
        <dbReference type="ARBA" id="ARBA00022679"/>
    </source>
</evidence>
<dbReference type="EC" id="2.7.7.48" evidence="6"/>
<dbReference type="Proteomes" id="UP000203380">
    <property type="component" value="Genome"/>
</dbReference>
<protein>
    <recommendedName>
        <fullName evidence="7">RNA-directed RNA polymerase L</fullName>
        <ecNumber evidence="6">2.7.7.48</ecNumber>
    </recommendedName>
    <alternativeName>
        <fullName evidence="16">Large structural protein</fullName>
    </alternativeName>
    <alternativeName>
        <fullName evidence="18">Replicase</fullName>
    </alternativeName>
    <alternativeName>
        <fullName evidence="17">Transcriptase</fullName>
    </alternativeName>
</protein>
<comment type="function">
    <text evidence="20">RNA-dependent RNA polymerase, which is responsible for the replication and transcription of the viral RNA genome using antigenomic RNA as an intermediate. During transcription, synthesizes subgenomic RNAs and assures their capping by a cap-snatching mechanism, which involves the endonuclease activity cleaving the host capped pre-mRNAs. These short capped RNAs are then used as primers for viral transcription. The 3'-end of subgenomic mRNAs molecules are not polyadenylated. During replication, the polymerase binds the 5' and 3' vRNA extremities at distinct sites. In turn, significant conformational changes occur in the polymerase and in vRNA to initiate active RNA synthesis. As a consequence of the use of the same enzyme for both transcription and replication, these mechanisms need to be well coordinated.</text>
</comment>
<evidence type="ECO:0000256" key="3">
    <source>
        <dbReference type="ARBA" id="ARBA00004136"/>
    </source>
</evidence>
<evidence type="ECO:0000256" key="15">
    <source>
        <dbReference type="ARBA" id="ARBA00023211"/>
    </source>
</evidence>
<name>A0A0B5KKI2_9VIRU</name>
<evidence type="ECO:0000256" key="11">
    <source>
        <dbReference type="ARBA" id="ARBA00022812"/>
    </source>
</evidence>
<dbReference type="Pfam" id="PF12603">
    <property type="entry name" value="L_PA-C-like"/>
    <property type="match status" value="1"/>
</dbReference>
<dbReference type="InterPro" id="IPR007322">
    <property type="entry name" value="RNA_pol_bunyavir"/>
</dbReference>
<evidence type="ECO:0000256" key="10">
    <source>
        <dbReference type="ARBA" id="ARBA00022801"/>
    </source>
</evidence>
<dbReference type="KEGG" id="vg:29140382"/>
<evidence type="ECO:0000256" key="13">
    <source>
        <dbReference type="ARBA" id="ARBA00022844"/>
    </source>
</evidence>
<organism evidence="22 23">
    <name type="scientific">Wuhan horsefly Virus</name>
    <dbReference type="NCBI Taxonomy" id="1608139"/>
    <lineage>
        <taxon>Viruses</taxon>
        <taxon>Riboviria</taxon>
        <taxon>Orthornavirae</taxon>
        <taxon>Negarnaviricota</taxon>
        <taxon>Polyploviricotina</taxon>
        <taxon>Bunyaviricetes</taxon>
        <taxon>Hareavirales</taxon>
        <taxon>Phenuiviridae</taxon>
        <taxon>Horwuvirus</taxon>
        <taxon>Horwuvirus wuhanense</taxon>
    </lineage>
</organism>
<dbReference type="GO" id="GO:0044172">
    <property type="term" value="C:host cell endoplasmic reticulum-Golgi intermediate compartment"/>
    <property type="evidence" value="ECO:0007669"/>
    <property type="project" value="UniProtKB-SubCell"/>
</dbReference>
<dbReference type="GO" id="GO:0044177">
    <property type="term" value="C:host cell Golgi apparatus"/>
    <property type="evidence" value="ECO:0007669"/>
    <property type="project" value="UniProtKB-SubCell"/>
</dbReference>
<reference evidence="22 23" key="1">
    <citation type="journal article" date="2015" name="Elife">
        <title>Unprecedented genomic diversity of RNA viruses in arthropods reveals the ancestry of negative-sense RNA viruses.</title>
        <authorList>
            <person name="Li C.X."/>
            <person name="Shi M."/>
            <person name="Tian J.H."/>
            <person name="Lin X.D."/>
            <person name="Kang Y.J."/>
            <person name="Chen L.J."/>
            <person name="Qin X.C."/>
            <person name="Xu J."/>
            <person name="Holmes E.C."/>
            <person name="Zhang Y.Z."/>
        </authorList>
    </citation>
    <scope>NUCLEOTIDE SEQUENCE [LARGE SCALE GENOMIC DNA]</scope>
    <source>
        <strain evidence="22 23">JJ2-1</strain>
    </source>
</reference>
<evidence type="ECO:0000256" key="18">
    <source>
        <dbReference type="ARBA" id="ARBA00031012"/>
    </source>
</evidence>
<keyword evidence="13" id="KW-0946">Virion</keyword>
<keyword evidence="12" id="KW-0460">Magnesium</keyword>
<comment type="cofactor">
    <cofactor evidence="2">
        <name>Mg(2+)</name>
        <dbReference type="ChEBI" id="CHEBI:18420"/>
    </cofactor>
</comment>
<dbReference type="Pfam" id="PF15518">
    <property type="entry name" value="L_protein_N"/>
    <property type="match status" value="1"/>
</dbReference>
<dbReference type="GO" id="GO:0006351">
    <property type="term" value="P:DNA-templated transcription"/>
    <property type="evidence" value="ECO:0007669"/>
    <property type="project" value="InterPro"/>
</dbReference>
<dbReference type="GeneID" id="29140382"/>
<evidence type="ECO:0000256" key="9">
    <source>
        <dbReference type="ARBA" id="ARBA00022723"/>
    </source>
</evidence>
<evidence type="ECO:0000259" key="21">
    <source>
        <dbReference type="PROSITE" id="PS50525"/>
    </source>
</evidence>
<keyword evidence="23" id="KW-1185">Reference proteome</keyword>
<evidence type="ECO:0000313" key="22">
    <source>
        <dbReference type="EMBL" id="AJG39260.1"/>
    </source>
</evidence>
<comment type="similarity">
    <text evidence="19">Belongs to the Bunyavirales RNA polymerase family.</text>
</comment>
<comment type="cofactor">
    <cofactor evidence="1">
        <name>Mn(2+)</name>
        <dbReference type="ChEBI" id="CHEBI:29035"/>
    </cofactor>
</comment>
<keyword evidence="14" id="KW-1038">Host endoplasmic reticulum</keyword>
<dbReference type="GO" id="GO:0046872">
    <property type="term" value="F:metal ion binding"/>
    <property type="evidence" value="ECO:0007669"/>
    <property type="project" value="UniProtKB-KW"/>
</dbReference>
<evidence type="ECO:0000256" key="20">
    <source>
        <dbReference type="ARBA" id="ARBA00046037"/>
    </source>
</evidence>
<comment type="subcellular location">
    <subcellularLocation>
        <location evidence="3">Host Golgi apparatus</location>
    </subcellularLocation>
    <subcellularLocation>
        <location evidence="5">Host endoplasmic reticulum-Golgi intermediate compartment</location>
    </subcellularLocation>
    <subcellularLocation>
        <location evidence="4">Virion</location>
    </subcellularLocation>
</comment>
<keyword evidence="9" id="KW-0479">Metal-binding</keyword>
<dbReference type="GO" id="GO:0044423">
    <property type="term" value="C:virion component"/>
    <property type="evidence" value="ECO:0007669"/>
    <property type="project" value="UniProtKB-KW"/>
</dbReference>
<keyword evidence="10" id="KW-0378">Hydrolase</keyword>
<dbReference type="GO" id="GO:0016787">
    <property type="term" value="F:hydrolase activity"/>
    <property type="evidence" value="ECO:0007669"/>
    <property type="project" value="UniProtKB-KW"/>
</dbReference>
<evidence type="ECO:0000256" key="4">
    <source>
        <dbReference type="ARBA" id="ARBA00004328"/>
    </source>
</evidence>
<accession>A0A0B5KKI2</accession>
<evidence type="ECO:0000256" key="5">
    <source>
        <dbReference type="ARBA" id="ARBA00004452"/>
    </source>
</evidence>
<dbReference type="InterPro" id="IPR022531">
    <property type="entry name" value="L_PA-C-like"/>
</dbReference>
<evidence type="ECO:0000256" key="17">
    <source>
        <dbReference type="ARBA" id="ARBA00030436"/>
    </source>
</evidence>
<keyword evidence="11" id="KW-1040">Host Golgi apparatus</keyword>
<feature type="domain" description="RdRp catalytic" evidence="21">
    <location>
        <begin position="1724"/>
        <end position="1912"/>
    </location>
</feature>
<dbReference type="GO" id="GO:0039694">
    <property type="term" value="P:viral RNA genome replication"/>
    <property type="evidence" value="ECO:0007669"/>
    <property type="project" value="InterPro"/>
</dbReference>
<evidence type="ECO:0000256" key="1">
    <source>
        <dbReference type="ARBA" id="ARBA00001936"/>
    </source>
</evidence>
<gene>
    <name evidence="22" type="primary">L</name>
</gene>
<dbReference type="EMBL" id="KM817690">
    <property type="protein sequence ID" value="AJG39260.1"/>
    <property type="molecule type" value="Viral_cRNA"/>
</dbReference>
<dbReference type="PROSITE" id="PS50525">
    <property type="entry name" value="RDRP_SSRNA_NEG_SEG"/>
    <property type="match status" value="1"/>
</dbReference>
<dbReference type="InterPro" id="IPR029124">
    <property type="entry name" value="L_protein_N"/>
</dbReference>
<evidence type="ECO:0000256" key="2">
    <source>
        <dbReference type="ARBA" id="ARBA00001946"/>
    </source>
</evidence>
<keyword evidence="8" id="KW-0808">Transferase</keyword>
<keyword evidence="22" id="KW-0696">RNA-directed RNA polymerase</keyword>
<evidence type="ECO:0000256" key="7">
    <source>
        <dbReference type="ARBA" id="ARBA00018602"/>
    </source>
</evidence>
<evidence type="ECO:0000256" key="16">
    <source>
        <dbReference type="ARBA" id="ARBA00030285"/>
    </source>
</evidence>
<keyword evidence="15" id="KW-0464">Manganese</keyword>
<proteinExistence type="inferred from homology"/>
<evidence type="ECO:0000313" key="23">
    <source>
        <dbReference type="Proteomes" id="UP000203380"/>
    </source>
</evidence>